<dbReference type="InterPro" id="IPR001584">
    <property type="entry name" value="Integrase_cat-core"/>
</dbReference>
<proteinExistence type="predicted"/>
<keyword evidence="3" id="KW-1185">Reference proteome</keyword>
<dbReference type="SUPFAM" id="SSF53098">
    <property type="entry name" value="Ribonuclease H-like"/>
    <property type="match status" value="1"/>
</dbReference>
<dbReference type="PANTHER" id="PTHR37984:SF5">
    <property type="entry name" value="PROTEIN NYNRIN-LIKE"/>
    <property type="match status" value="1"/>
</dbReference>
<dbReference type="EMBL" id="LBMM01003783">
    <property type="protein sequence ID" value="KMQ93144.1"/>
    <property type="molecule type" value="Genomic_DNA"/>
</dbReference>
<dbReference type="GO" id="GO:0003676">
    <property type="term" value="F:nucleic acid binding"/>
    <property type="evidence" value="ECO:0007669"/>
    <property type="project" value="InterPro"/>
</dbReference>
<dbReference type="GO" id="GO:0015074">
    <property type="term" value="P:DNA integration"/>
    <property type="evidence" value="ECO:0007669"/>
    <property type="project" value="InterPro"/>
</dbReference>
<dbReference type="Proteomes" id="UP000036403">
    <property type="component" value="Unassembled WGS sequence"/>
</dbReference>
<dbReference type="Gene3D" id="3.30.420.10">
    <property type="entry name" value="Ribonuclease H-like superfamily/Ribonuclease H"/>
    <property type="match status" value="1"/>
</dbReference>
<feature type="domain" description="Integrase catalytic" evidence="1">
    <location>
        <begin position="1"/>
        <end position="98"/>
    </location>
</feature>
<dbReference type="AlphaFoldDB" id="A0A0J7KSD8"/>
<evidence type="ECO:0000313" key="3">
    <source>
        <dbReference type="Proteomes" id="UP000036403"/>
    </source>
</evidence>
<gene>
    <name evidence="2" type="ORF">RF55_6783</name>
</gene>
<dbReference type="InterPro" id="IPR012337">
    <property type="entry name" value="RNaseH-like_sf"/>
</dbReference>
<sequence length="98" mass="11162">MELVPLRQATARNTAKAITEKVILRHGRPDVVLSDNGTQFTSTAFTQRLAEFGIKHRITPVYTPQCNPVERTNCTVKTMISQYVEDDHKNWDEHLPAL</sequence>
<name>A0A0J7KSD8_LASNI</name>
<evidence type="ECO:0000313" key="2">
    <source>
        <dbReference type="EMBL" id="KMQ93144.1"/>
    </source>
</evidence>
<dbReference type="Pfam" id="PF00665">
    <property type="entry name" value="rve"/>
    <property type="match status" value="1"/>
</dbReference>
<dbReference type="PANTHER" id="PTHR37984">
    <property type="entry name" value="PROTEIN CBG26694"/>
    <property type="match status" value="1"/>
</dbReference>
<accession>A0A0J7KSD8</accession>
<dbReference type="InterPro" id="IPR050951">
    <property type="entry name" value="Retrovirus_Pol_polyprotein"/>
</dbReference>
<dbReference type="PaxDb" id="67767-A0A0J7KSD8"/>
<evidence type="ECO:0000259" key="1">
    <source>
        <dbReference type="PROSITE" id="PS50994"/>
    </source>
</evidence>
<reference evidence="2 3" key="1">
    <citation type="submission" date="2015-04" db="EMBL/GenBank/DDBJ databases">
        <title>Lasius niger genome sequencing.</title>
        <authorList>
            <person name="Konorov E.A."/>
            <person name="Nikitin M.A."/>
            <person name="Kirill M.V."/>
            <person name="Chang P."/>
        </authorList>
    </citation>
    <scope>NUCLEOTIDE SEQUENCE [LARGE SCALE GENOMIC DNA]</scope>
    <source>
        <tissue evidence="2">Whole</tissue>
    </source>
</reference>
<protein>
    <submittedName>
        <fullName evidence="2">Gypsy retrotransposon integrase-like protein 1-like protein</fullName>
    </submittedName>
</protein>
<organism evidence="2 3">
    <name type="scientific">Lasius niger</name>
    <name type="common">Black garden ant</name>
    <dbReference type="NCBI Taxonomy" id="67767"/>
    <lineage>
        <taxon>Eukaryota</taxon>
        <taxon>Metazoa</taxon>
        <taxon>Ecdysozoa</taxon>
        <taxon>Arthropoda</taxon>
        <taxon>Hexapoda</taxon>
        <taxon>Insecta</taxon>
        <taxon>Pterygota</taxon>
        <taxon>Neoptera</taxon>
        <taxon>Endopterygota</taxon>
        <taxon>Hymenoptera</taxon>
        <taxon>Apocrita</taxon>
        <taxon>Aculeata</taxon>
        <taxon>Formicoidea</taxon>
        <taxon>Formicidae</taxon>
        <taxon>Formicinae</taxon>
        <taxon>Lasius</taxon>
        <taxon>Lasius</taxon>
    </lineage>
</organism>
<dbReference type="PROSITE" id="PS50994">
    <property type="entry name" value="INTEGRASE"/>
    <property type="match status" value="1"/>
</dbReference>
<dbReference type="OrthoDB" id="6752380at2759"/>
<dbReference type="InterPro" id="IPR036397">
    <property type="entry name" value="RNaseH_sf"/>
</dbReference>
<comment type="caution">
    <text evidence="2">The sequence shown here is derived from an EMBL/GenBank/DDBJ whole genome shotgun (WGS) entry which is preliminary data.</text>
</comment>